<dbReference type="RefSeq" id="WP_143985696.1">
    <property type="nucleotide sequence ID" value="NZ_CP041692.1"/>
</dbReference>
<dbReference type="SUPFAM" id="SSF53474">
    <property type="entry name" value="alpha/beta-Hydrolases"/>
    <property type="match status" value="1"/>
</dbReference>
<gene>
    <name evidence="2" type="ORF">FOE78_07265</name>
</gene>
<dbReference type="GO" id="GO:0016747">
    <property type="term" value="F:acyltransferase activity, transferring groups other than amino-acyl groups"/>
    <property type="evidence" value="ECO:0007669"/>
    <property type="project" value="TreeGrafter"/>
</dbReference>
<dbReference type="Pfam" id="PF00756">
    <property type="entry name" value="Esterase"/>
    <property type="match status" value="1"/>
</dbReference>
<dbReference type="InterPro" id="IPR029058">
    <property type="entry name" value="AB_hydrolase_fold"/>
</dbReference>
<feature type="transmembrane region" description="Helical" evidence="1">
    <location>
        <begin position="38"/>
        <end position="59"/>
    </location>
</feature>
<dbReference type="InterPro" id="IPR050583">
    <property type="entry name" value="Mycobacterial_A85_antigen"/>
</dbReference>
<dbReference type="KEGG" id="mik:FOE78_07265"/>
<dbReference type="OrthoDB" id="3723842at2"/>
<dbReference type="PANTHER" id="PTHR48098">
    <property type="entry name" value="ENTEROCHELIN ESTERASE-RELATED"/>
    <property type="match status" value="1"/>
</dbReference>
<keyword evidence="3" id="KW-1185">Reference proteome</keyword>
<feature type="transmembrane region" description="Helical" evidence="1">
    <location>
        <begin position="6"/>
        <end position="26"/>
    </location>
</feature>
<dbReference type="Proteomes" id="UP000319263">
    <property type="component" value="Chromosome"/>
</dbReference>
<keyword evidence="1" id="KW-1133">Transmembrane helix</keyword>
<dbReference type="PANTHER" id="PTHR48098:SF1">
    <property type="entry name" value="DIACYLGLYCEROL ACYLTRANSFERASE_MYCOLYLTRANSFERASE AG85A"/>
    <property type="match status" value="1"/>
</dbReference>
<keyword evidence="1" id="KW-0812">Transmembrane</keyword>
<dbReference type="Gene3D" id="3.40.50.1820">
    <property type="entry name" value="alpha/beta hydrolase"/>
    <property type="match status" value="1"/>
</dbReference>
<reference evidence="2 3" key="1">
    <citation type="submission" date="2019-07" db="EMBL/GenBank/DDBJ databases">
        <title>Microlunatus dokdonensis sp. nov. isolated from the rhizospheric soil of the wild plant Elymus tsukushiensis.</title>
        <authorList>
            <person name="Ghim S.-Y."/>
            <person name="Hwang Y.-J."/>
            <person name="Son J.-S."/>
            <person name="Shin J.-H."/>
        </authorList>
    </citation>
    <scope>NUCLEOTIDE SEQUENCE [LARGE SCALE GENOMIC DNA]</scope>
    <source>
        <strain evidence="2 3">KUDC0627</strain>
    </source>
</reference>
<evidence type="ECO:0000313" key="2">
    <source>
        <dbReference type="EMBL" id="QDP95728.1"/>
    </source>
</evidence>
<protein>
    <recommendedName>
        <fullName evidence="4">Esterase</fullName>
    </recommendedName>
</protein>
<dbReference type="InterPro" id="IPR000801">
    <property type="entry name" value="Esterase-like"/>
</dbReference>
<sequence length="370" mass="40903">MQLTDPALPWLLAILAAAVFVCLVLGLPRWHHRLARGVSRAVAALLMNSLVIMVGFLVLNNSYVFYSSWSDLFGTGPKDSSSQHGGTGTAALRTVHGTDLKWVKGNRDFALPDPGRSLQDYHVRDVASDATMQVLVQLPRGYDPASTRRYPVIIGLHGFPSVPASFTKINFLRTAESLTKQHQFARTIFVIPQINSPRQLDTECVNGPAPGDPQTDTWLSKELPPWIVRHLHVRTERQDWATLGYSFGGWCAAELTMRHPSLFSAAIVFEGYFHPLFGRDYVPLTGAQLKPYDLVAMAGHQPPPVAIWLFASQQDHLAYPTTHQFIEQAKAPLAVHAVIVPTGGHRTTIFEPYTAGSLLWLAKTLPAFRG</sequence>
<evidence type="ECO:0008006" key="4">
    <source>
        <dbReference type="Google" id="ProtNLM"/>
    </source>
</evidence>
<dbReference type="EMBL" id="CP041692">
    <property type="protein sequence ID" value="QDP95728.1"/>
    <property type="molecule type" value="Genomic_DNA"/>
</dbReference>
<evidence type="ECO:0000313" key="3">
    <source>
        <dbReference type="Proteomes" id="UP000319263"/>
    </source>
</evidence>
<accession>A0A516PX24</accession>
<proteinExistence type="predicted"/>
<name>A0A516PX24_9ACTN</name>
<evidence type="ECO:0000256" key="1">
    <source>
        <dbReference type="SAM" id="Phobius"/>
    </source>
</evidence>
<organism evidence="2 3">
    <name type="scientific">Microlunatus elymi</name>
    <dbReference type="NCBI Taxonomy" id="2596828"/>
    <lineage>
        <taxon>Bacteria</taxon>
        <taxon>Bacillati</taxon>
        <taxon>Actinomycetota</taxon>
        <taxon>Actinomycetes</taxon>
        <taxon>Propionibacteriales</taxon>
        <taxon>Propionibacteriaceae</taxon>
        <taxon>Microlunatus</taxon>
    </lineage>
</organism>
<keyword evidence="1" id="KW-0472">Membrane</keyword>
<dbReference type="AlphaFoldDB" id="A0A516PX24"/>